<gene>
    <name evidence="1" type="ORF">BW737_009375</name>
</gene>
<sequence length="243" mass="27106">MYMYMRPGDDANLQLHKGELPNSAEEKIKALAEEPYDLIFIHRDVDNAGIEARIEECRSPGDKRIVPVIPVTMTEAWVLANLWSEEESFQAWASRQGSRLGGIERLADPKRTLQEYLNLEQSRFMTANRFGGERSKRVEQIRIDGDVKHPEAWKRIEKEPESALVRNSAAPAERVTRLSWIATAAFTRCTTLVRVPRPRGGRGTRTKVVEYRPGSCNCAVATECLGLVGAVQSAGTSPGRAGI</sequence>
<keyword evidence="2" id="KW-1185">Reference proteome</keyword>
<evidence type="ECO:0008006" key="3">
    <source>
        <dbReference type="Google" id="ProtNLM"/>
    </source>
</evidence>
<organism evidence="1 2">
    <name type="scientific">Actinomyces ruminis</name>
    <dbReference type="NCBI Taxonomy" id="1937003"/>
    <lineage>
        <taxon>Bacteria</taxon>
        <taxon>Bacillati</taxon>
        <taxon>Actinomycetota</taxon>
        <taxon>Actinomycetes</taxon>
        <taxon>Actinomycetales</taxon>
        <taxon>Actinomycetaceae</taxon>
        <taxon>Actinomyces</taxon>
    </lineage>
</organism>
<dbReference type="EMBL" id="MTPX02000045">
    <property type="protein sequence ID" value="PHP52435.1"/>
    <property type="molecule type" value="Genomic_DNA"/>
</dbReference>
<evidence type="ECO:0000313" key="2">
    <source>
        <dbReference type="Proteomes" id="UP000194577"/>
    </source>
</evidence>
<name>A0ABX4MAD4_9ACTO</name>
<protein>
    <recommendedName>
        <fullName evidence="3">DUF4276 family protein</fullName>
    </recommendedName>
</protein>
<comment type="caution">
    <text evidence="1">The sequence shown here is derived from an EMBL/GenBank/DDBJ whole genome shotgun (WGS) entry which is preliminary data.</text>
</comment>
<proteinExistence type="predicted"/>
<dbReference type="Proteomes" id="UP000194577">
    <property type="component" value="Unassembled WGS sequence"/>
</dbReference>
<reference evidence="1 2" key="1">
    <citation type="submission" date="2017-10" db="EMBL/GenBank/DDBJ databases">
        <title>Draft genome sequence of cellulolytic Actinomyces sp CtC72 isolated from cattle rumen fluid.</title>
        <authorList>
            <person name="Joshi A.J."/>
            <person name="Vasudevan G."/>
            <person name="Lanjekar V.B."/>
            <person name="Hivarkar S."/>
            <person name="Engineer A."/>
            <person name="Pore S.D."/>
            <person name="Dhakephalkar P.K."/>
            <person name="Dagar S."/>
        </authorList>
    </citation>
    <scope>NUCLEOTIDE SEQUENCE [LARGE SCALE GENOMIC DNA]</scope>
    <source>
        <strain evidence="2">CtC72</strain>
    </source>
</reference>
<accession>A0ABX4MAD4</accession>
<evidence type="ECO:0000313" key="1">
    <source>
        <dbReference type="EMBL" id="PHP52435.1"/>
    </source>
</evidence>